<keyword evidence="11" id="KW-0269">Exonuclease</keyword>
<protein>
    <recommendedName>
        <fullName evidence="2">DNA ligase (ATP)</fullName>
        <ecNumber evidence="2">6.5.1.1</ecNumber>
    </recommendedName>
    <alternativeName>
        <fullName evidence="19">NHEJ DNA polymerase</fullName>
    </alternativeName>
</protein>
<keyword evidence="7" id="KW-0479">Metal-binding</keyword>
<dbReference type="Pfam" id="PF04679">
    <property type="entry name" value="DNA_ligase_A_C"/>
    <property type="match status" value="1"/>
</dbReference>
<dbReference type="NCBIfam" id="TIGR02778">
    <property type="entry name" value="ligD_pol"/>
    <property type="match status" value="1"/>
</dbReference>
<dbReference type="InterPro" id="IPR014145">
    <property type="entry name" value="LigD_pol_dom"/>
</dbReference>
<evidence type="ECO:0000256" key="15">
    <source>
        <dbReference type="ARBA" id="ARBA00023172"/>
    </source>
</evidence>
<evidence type="ECO:0000256" key="14">
    <source>
        <dbReference type="ARBA" id="ARBA00023125"/>
    </source>
</evidence>
<evidence type="ECO:0000256" key="7">
    <source>
        <dbReference type="ARBA" id="ARBA00022723"/>
    </source>
</evidence>
<dbReference type="Gene3D" id="3.30.1490.70">
    <property type="match status" value="1"/>
</dbReference>
<keyword evidence="12" id="KW-0067">ATP-binding</keyword>
<dbReference type="CDD" id="cd07971">
    <property type="entry name" value="OBF_DNA_ligase_LigD"/>
    <property type="match status" value="1"/>
</dbReference>
<evidence type="ECO:0000256" key="2">
    <source>
        <dbReference type="ARBA" id="ARBA00012727"/>
    </source>
</evidence>
<evidence type="ECO:0000256" key="9">
    <source>
        <dbReference type="ARBA" id="ARBA00022763"/>
    </source>
</evidence>
<keyword evidence="6" id="KW-0540">Nuclease</keyword>
<dbReference type="NCBIfam" id="TIGR02776">
    <property type="entry name" value="NHEJ_ligase_prk"/>
    <property type="match status" value="1"/>
</dbReference>
<evidence type="ECO:0000256" key="18">
    <source>
        <dbReference type="ARBA" id="ARBA00023268"/>
    </source>
</evidence>
<dbReference type="InterPro" id="IPR012310">
    <property type="entry name" value="DNA_ligase_ATP-dep_cent"/>
</dbReference>
<evidence type="ECO:0000256" key="5">
    <source>
        <dbReference type="ARBA" id="ARBA00022695"/>
    </source>
</evidence>
<gene>
    <name evidence="23" type="primary">ligD</name>
    <name evidence="23" type="ORF">DT603_06095</name>
</gene>
<dbReference type="RefSeq" id="WP_162348973.1">
    <property type="nucleotide sequence ID" value="NZ_QOVG01000003.1"/>
</dbReference>
<dbReference type="Pfam" id="PF13298">
    <property type="entry name" value="LigD_N"/>
    <property type="match status" value="1"/>
</dbReference>
<comment type="cofactor">
    <cofactor evidence="1">
        <name>Mn(2+)</name>
        <dbReference type="ChEBI" id="CHEBI:29035"/>
    </cofactor>
</comment>
<evidence type="ECO:0000256" key="8">
    <source>
        <dbReference type="ARBA" id="ARBA00022741"/>
    </source>
</evidence>
<keyword evidence="10" id="KW-0378">Hydrolase</keyword>
<evidence type="ECO:0000256" key="12">
    <source>
        <dbReference type="ARBA" id="ARBA00022840"/>
    </source>
</evidence>
<dbReference type="InterPro" id="IPR012309">
    <property type="entry name" value="DNA_ligase_ATP-dep_C"/>
</dbReference>
<feature type="domain" description="ATP-dependent DNA ligase family profile" evidence="22">
    <location>
        <begin position="317"/>
        <end position="408"/>
    </location>
</feature>
<feature type="region of interest" description="Disordered" evidence="21">
    <location>
        <begin position="1"/>
        <end position="24"/>
    </location>
</feature>
<evidence type="ECO:0000256" key="1">
    <source>
        <dbReference type="ARBA" id="ARBA00001936"/>
    </source>
</evidence>
<evidence type="ECO:0000313" key="24">
    <source>
        <dbReference type="Proteomes" id="UP001429354"/>
    </source>
</evidence>
<name>A0ABX0AA44_9GAMM</name>
<keyword evidence="15" id="KW-0233">DNA recombination</keyword>
<dbReference type="InterPro" id="IPR014146">
    <property type="entry name" value="LigD_ligase_dom"/>
</dbReference>
<keyword evidence="16" id="KW-0234">DNA repair</keyword>
<evidence type="ECO:0000256" key="19">
    <source>
        <dbReference type="ARBA" id="ARBA00029943"/>
    </source>
</evidence>
<evidence type="ECO:0000256" key="16">
    <source>
        <dbReference type="ARBA" id="ARBA00023204"/>
    </source>
</evidence>
<dbReference type="InterPro" id="IPR033651">
    <property type="entry name" value="PaeLigD_Pol-like"/>
</dbReference>
<evidence type="ECO:0000256" key="17">
    <source>
        <dbReference type="ARBA" id="ARBA00023211"/>
    </source>
</evidence>
<evidence type="ECO:0000256" key="13">
    <source>
        <dbReference type="ARBA" id="ARBA00022932"/>
    </source>
</evidence>
<evidence type="ECO:0000256" key="3">
    <source>
        <dbReference type="ARBA" id="ARBA00022598"/>
    </source>
</evidence>
<dbReference type="EMBL" id="QOVG01000003">
    <property type="protein sequence ID" value="NDK38413.1"/>
    <property type="molecule type" value="Genomic_DNA"/>
</dbReference>
<dbReference type="InterPro" id="IPR014143">
    <property type="entry name" value="NHEJ_ligase_prk"/>
</dbReference>
<dbReference type="CDD" id="cd04862">
    <property type="entry name" value="PaeLigD_Pol_like"/>
    <property type="match status" value="1"/>
</dbReference>
<keyword evidence="17" id="KW-0464">Manganese</keyword>
<dbReference type="Gene3D" id="3.30.470.30">
    <property type="entry name" value="DNA ligase/mRNA capping enzyme"/>
    <property type="match status" value="1"/>
</dbReference>
<dbReference type="PROSITE" id="PS50160">
    <property type="entry name" value="DNA_LIGASE_A3"/>
    <property type="match status" value="1"/>
</dbReference>
<reference evidence="23 24" key="1">
    <citation type="submission" date="2018-07" db="EMBL/GenBank/DDBJ databases">
        <title>Whole genome Sequencing of Pseudoxanthomonas gei KCTC 32298 (T).</title>
        <authorList>
            <person name="Kumar S."/>
            <person name="Bansal K."/>
            <person name="Kaur A."/>
            <person name="Patil P."/>
            <person name="Sharma S."/>
            <person name="Patil P.B."/>
        </authorList>
    </citation>
    <scope>NUCLEOTIDE SEQUENCE [LARGE SCALE GENOMIC DNA]</scope>
    <source>
        <strain evidence="23 24">KCTC 32298</strain>
    </source>
</reference>
<comment type="catalytic activity">
    <reaction evidence="20">
        <text>ATP + (deoxyribonucleotide)n-3'-hydroxyl + 5'-phospho-(deoxyribonucleotide)m = (deoxyribonucleotide)n+m + AMP + diphosphate.</text>
        <dbReference type="EC" id="6.5.1.1"/>
    </reaction>
</comment>
<keyword evidence="8" id="KW-0547">Nucleotide-binding</keyword>
<dbReference type="GO" id="GO:0016874">
    <property type="term" value="F:ligase activity"/>
    <property type="evidence" value="ECO:0007669"/>
    <property type="project" value="UniProtKB-KW"/>
</dbReference>
<accession>A0ABX0AA44</accession>
<dbReference type="InterPro" id="IPR014144">
    <property type="entry name" value="LigD_PE_domain"/>
</dbReference>
<dbReference type="EC" id="6.5.1.1" evidence="2"/>
<dbReference type="PANTHER" id="PTHR42705:SF2">
    <property type="entry name" value="BIFUNCTIONAL NON-HOMOLOGOUS END JOINING PROTEIN LIGD"/>
    <property type="match status" value="1"/>
</dbReference>
<evidence type="ECO:0000256" key="4">
    <source>
        <dbReference type="ARBA" id="ARBA00022679"/>
    </source>
</evidence>
<keyword evidence="9" id="KW-0227">DNA damage</keyword>
<keyword evidence="24" id="KW-1185">Reference proteome</keyword>
<keyword evidence="3 23" id="KW-0436">Ligase</keyword>
<dbReference type="Gene3D" id="3.90.920.10">
    <property type="entry name" value="DNA primase, PRIM domain"/>
    <property type="match status" value="1"/>
</dbReference>
<dbReference type="PANTHER" id="PTHR42705">
    <property type="entry name" value="BIFUNCTIONAL NON-HOMOLOGOUS END JOINING PROTEIN LIGD"/>
    <property type="match status" value="1"/>
</dbReference>
<comment type="caution">
    <text evidence="23">The sequence shown here is derived from an EMBL/GenBank/DDBJ whole genome shotgun (WGS) entry which is preliminary data.</text>
</comment>
<dbReference type="Pfam" id="PF01068">
    <property type="entry name" value="DNA_ligase_A_M"/>
    <property type="match status" value="1"/>
</dbReference>
<evidence type="ECO:0000256" key="11">
    <source>
        <dbReference type="ARBA" id="ARBA00022839"/>
    </source>
</evidence>
<evidence type="ECO:0000256" key="21">
    <source>
        <dbReference type="SAM" id="MobiDB-lite"/>
    </source>
</evidence>
<dbReference type="CDD" id="cd07906">
    <property type="entry name" value="Adenylation_DNA_ligase_LigD_LigC"/>
    <property type="match status" value="1"/>
</dbReference>
<evidence type="ECO:0000256" key="10">
    <source>
        <dbReference type="ARBA" id="ARBA00022801"/>
    </source>
</evidence>
<dbReference type="Proteomes" id="UP001429354">
    <property type="component" value="Unassembled WGS sequence"/>
</dbReference>
<feature type="compositionally biased region" description="Basic and acidic residues" evidence="21">
    <location>
        <begin position="518"/>
        <end position="534"/>
    </location>
</feature>
<dbReference type="NCBIfam" id="TIGR02779">
    <property type="entry name" value="NHEJ_ligase_lig"/>
    <property type="match status" value="1"/>
</dbReference>
<keyword evidence="14" id="KW-0238">DNA-binding</keyword>
<proteinExistence type="predicted"/>
<dbReference type="SUPFAM" id="SSF50249">
    <property type="entry name" value="Nucleic acid-binding proteins"/>
    <property type="match status" value="1"/>
</dbReference>
<keyword evidence="13" id="KW-0239">DNA-directed DNA polymerase</keyword>
<dbReference type="NCBIfam" id="TIGR02777">
    <property type="entry name" value="LigD_PE_dom"/>
    <property type="match status" value="1"/>
</dbReference>
<feature type="region of interest" description="Disordered" evidence="21">
    <location>
        <begin position="511"/>
        <end position="551"/>
    </location>
</feature>
<sequence>MSLTEYRRKRAFDKTREPEPGKALPRGKRAIFVVQLHHASRRHYDFRLQIGDALKSWAVPKGPSYDPAVKRMAVEVEDHPVDYASFQGEIPKDQYGGGHVATFDTGVWASDGDPEAGLAKGHLRFELFGKKLKGGWHLVRSGKPARQPQWLLFKDKDEYAGSLEADDLLADVAPAPAEDLKRAGAGKTARKKLAEVAVSRSSARKDWAALAGKLSGARKKVLSPDAFEPQLARLGDAPPQGEQWLHEIKWDGYRIVSTVVKGKARLYSRNAIEWTGKVPEITTALEALGLDQAALDGELIAGQGTKQDFNLLQGTLSGEKQGSLTLVLFDLLYLQGWDLRAAPLAERKALLAKVLAKPPAHLSFSSHIPGNGDDAYRLAAERHFEGIISKRADRAYHPGRSDDWRKTKSLASDEFAVVGYTAPKGSRSGFGSLLLARPDPVHGWSYAGRVGSGFSDELLRQVTAALPADAQAKPSVHVPPHDTDLRSAKWFAPAAVVEVFYRGIGGHGLLRQPSLKGLRPDKSPADLADSDRDTPMTQAKPAPTKKAATKKVAAKSTAATKAAVQIAVATQAAARPAAAKKAASGSARQRPASVVDTEETQFKLTSPGRVVFPDRGTTKQQVADYYQAIMPWLLPEIIDRPLSIIRCTQGADRPCFFQKHHTAGLEHVDAVKLKEEAGNQADYLVARDARAVMEMVQFNALEFHPWGSHAEDPDRADRIVFDLDPGPGVPWAEVVAAARQIRKLLEDLELVSYVRTSGGKGLHVVMPLNPGCDWDVVKPFAHGFAETMAAMEPLKFVATATKKFRDGKIFVDYLRNGRGATSVASFSLRAREGAPVAMPLRWEELAKVKSGAAFDIDTALKRMKRLKAHPWVGIEDVQQDLDKVGKLLGARKKARTGKQ</sequence>
<evidence type="ECO:0000256" key="6">
    <source>
        <dbReference type="ARBA" id="ARBA00022722"/>
    </source>
</evidence>
<evidence type="ECO:0000256" key="20">
    <source>
        <dbReference type="ARBA" id="ARBA00034003"/>
    </source>
</evidence>
<dbReference type="Gene3D" id="2.40.50.140">
    <property type="entry name" value="Nucleic acid-binding proteins"/>
    <property type="match status" value="1"/>
</dbReference>
<organism evidence="23 24">
    <name type="scientific">Pseudoxanthomonas gei</name>
    <dbReference type="NCBI Taxonomy" id="1383030"/>
    <lineage>
        <taxon>Bacteria</taxon>
        <taxon>Pseudomonadati</taxon>
        <taxon>Pseudomonadota</taxon>
        <taxon>Gammaproteobacteria</taxon>
        <taxon>Lysobacterales</taxon>
        <taxon>Lysobacteraceae</taxon>
        <taxon>Pseudoxanthomonas</taxon>
    </lineage>
</organism>
<dbReference type="Pfam" id="PF21686">
    <property type="entry name" value="LigD_Prim-Pol"/>
    <property type="match status" value="1"/>
</dbReference>
<dbReference type="InterPro" id="IPR052171">
    <property type="entry name" value="NHEJ_LigD"/>
</dbReference>
<evidence type="ECO:0000259" key="22">
    <source>
        <dbReference type="PROSITE" id="PS50160"/>
    </source>
</evidence>
<evidence type="ECO:0000313" key="23">
    <source>
        <dbReference type="EMBL" id="NDK38413.1"/>
    </source>
</evidence>
<keyword evidence="5" id="KW-0548">Nucleotidyltransferase</keyword>
<dbReference type="SUPFAM" id="SSF56091">
    <property type="entry name" value="DNA ligase/mRNA capping enzyme, catalytic domain"/>
    <property type="match status" value="1"/>
</dbReference>
<dbReference type="InterPro" id="IPR012340">
    <property type="entry name" value="NA-bd_OB-fold"/>
</dbReference>
<keyword evidence="4" id="KW-0808">Transferase</keyword>
<keyword evidence="18" id="KW-0511">Multifunctional enzyme</keyword>